<gene>
    <name evidence="1" type="ORF">ABS772_26255</name>
</gene>
<proteinExistence type="predicted"/>
<dbReference type="Gene3D" id="3.40.50.2300">
    <property type="match status" value="1"/>
</dbReference>
<accession>A0ABV1QVI6</accession>
<comment type="caution">
    <text evidence="1">The sequence shown here is derived from an EMBL/GenBank/DDBJ whole genome shotgun (WGS) entry which is preliminary data.</text>
</comment>
<name>A0ABV1QVI6_9HYPH</name>
<evidence type="ECO:0000313" key="1">
    <source>
        <dbReference type="EMBL" id="MER2253432.1"/>
    </source>
</evidence>
<dbReference type="InterPro" id="IPR011006">
    <property type="entry name" value="CheY-like_superfamily"/>
</dbReference>
<keyword evidence="2" id="KW-1185">Reference proteome</keyword>
<dbReference type="Proteomes" id="UP001480955">
    <property type="component" value="Unassembled WGS sequence"/>
</dbReference>
<organism evidence="1 2">
    <name type="scientific">Methylorubrum podarium</name>
    <dbReference type="NCBI Taxonomy" id="200476"/>
    <lineage>
        <taxon>Bacteria</taxon>
        <taxon>Pseudomonadati</taxon>
        <taxon>Pseudomonadota</taxon>
        <taxon>Alphaproteobacteria</taxon>
        <taxon>Hyphomicrobiales</taxon>
        <taxon>Methylobacteriaceae</taxon>
        <taxon>Methylorubrum</taxon>
    </lineage>
</organism>
<reference evidence="1 2" key="1">
    <citation type="submission" date="2024-06" db="EMBL/GenBank/DDBJ databases">
        <authorList>
            <person name="Campbell A.G."/>
        </authorList>
    </citation>
    <scope>NUCLEOTIDE SEQUENCE [LARGE SCALE GENOMIC DNA]</scope>
    <source>
        <strain evidence="1 2">EM12</strain>
    </source>
</reference>
<dbReference type="EMBL" id="JBELQE010000136">
    <property type="protein sequence ID" value="MER2253432.1"/>
    <property type="molecule type" value="Genomic_DNA"/>
</dbReference>
<sequence>MDLPASPAPHGDGRPLALVVESETGRRIETADLLAGAGFEVLEAWSAQTAFRQIERHGMLRLVVVDADLRGAETRFALVHEIARHRPDLALIALSDGPSPAPGALPEGVRFAVKPLTPALAREALGQLSG</sequence>
<dbReference type="RefSeq" id="WP_350397635.1">
    <property type="nucleotide sequence ID" value="NZ_JBELQE010000136.1"/>
</dbReference>
<dbReference type="SUPFAM" id="SSF52172">
    <property type="entry name" value="CheY-like"/>
    <property type="match status" value="1"/>
</dbReference>
<evidence type="ECO:0000313" key="2">
    <source>
        <dbReference type="Proteomes" id="UP001480955"/>
    </source>
</evidence>
<protein>
    <submittedName>
        <fullName evidence="1">Response regulator</fullName>
    </submittedName>
</protein>